<keyword evidence="2" id="KW-1185">Reference proteome</keyword>
<proteinExistence type="predicted"/>
<reference evidence="1" key="1">
    <citation type="submission" date="2022-11" db="EMBL/GenBank/DDBJ databases">
        <title>Centuries of genome instability and evolution in soft-shell clam transmissible cancer (bioRxiv).</title>
        <authorList>
            <person name="Hart S.F.M."/>
            <person name="Yonemitsu M.A."/>
            <person name="Giersch R.M."/>
            <person name="Beal B.F."/>
            <person name="Arriagada G."/>
            <person name="Davis B.W."/>
            <person name="Ostrander E.A."/>
            <person name="Goff S.P."/>
            <person name="Metzger M.J."/>
        </authorList>
    </citation>
    <scope>NUCLEOTIDE SEQUENCE</scope>
    <source>
        <strain evidence="1">MELC-2E11</strain>
        <tissue evidence="1">Siphon/mantle</tissue>
    </source>
</reference>
<evidence type="ECO:0000313" key="1">
    <source>
        <dbReference type="EMBL" id="WAR12610.1"/>
    </source>
</evidence>
<gene>
    <name evidence="1" type="ORF">MAR_026790</name>
</gene>
<organism evidence="1 2">
    <name type="scientific">Mya arenaria</name>
    <name type="common">Soft-shell clam</name>
    <dbReference type="NCBI Taxonomy" id="6604"/>
    <lineage>
        <taxon>Eukaryota</taxon>
        <taxon>Metazoa</taxon>
        <taxon>Spiralia</taxon>
        <taxon>Lophotrochozoa</taxon>
        <taxon>Mollusca</taxon>
        <taxon>Bivalvia</taxon>
        <taxon>Autobranchia</taxon>
        <taxon>Heteroconchia</taxon>
        <taxon>Euheterodonta</taxon>
        <taxon>Imparidentia</taxon>
        <taxon>Neoheterodontei</taxon>
        <taxon>Myida</taxon>
        <taxon>Myoidea</taxon>
        <taxon>Myidae</taxon>
        <taxon>Mya</taxon>
    </lineage>
</organism>
<sequence length="119" mass="13805">MASKQQQSEADAPRVYYYQCDEINKRSIGKVQLKYCGNEGTIDNTNKATLRRTLQAVISHIPNEGQSVWRNAEVKMFDDNFDKYIIRSGDGRYRFEAMDNGMDDFRIVKLRSESCCTIF</sequence>
<dbReference type="EMBL" id="CP111019">
    <property type="protein sequence ID" value="WAR12610.1"/>
    <property type="molecule type" value="Genomic_DNA"/>
</dbReference>
<protein>
    <submittedName>
        <fullName evidence="1">Uncharacterized protein</fullName>
    </submittedName>
</protein>
<accession>A0ABY7ETJ0</accession>
<name>A0ABY7ETJ0_MYAAR</name>
<dbReference type="Proteomes" id="UP001164746">
    <property type="component" value="Chromosome 8"/>
</dbReference>
<evidence type="ECO:0000313" key="2">
    <source>
        <dbReference type="Proteomes" id="UP001164746"/>
    </source>
</evidence>